<dbReference type="HOGENOM" id="CLU_714018_0_0_1"/>
<dbReference type="Proteomes" id="UP000019487">
    <property type="component" value="Unassembled WGS sequence"/>
</dbReference>
<dbReference type="Pfam" id="PF07727">
    <property type="entry name" value="RVT_2"/>
    <property type="match status" value="1"/>
</dbReference>
<dbReference type="STRING" id="1432307.W9CP08"/>
<organism evidence="2 3">
    <name type="scientific">Sclerotinia borealis (strain F-4128)</name>
    <dbReference type="NCBI Taxonomy" id="1432307"/>
    <lineage>
        <taxon>Eukaryota</taxon>
        <taxon>Fungi</taxon>
        <taxon>Dikarya</taxon>
        <taxon>Ascomycota</taxon>
        <taxon>Pezizomycotina</taxon>
        <taxon>Leotiomycetes</taxon>
        <taxon>Helotiales</taxon>
        <taxon>Sclerotiniaceae</taxon>
        <taxon>Sclerotinia</taxon>
    </lineage>
</organism>
<keyword evidence="3" id="KW-1185">Reference proteome</keyword>
<evidence type="ECO:0000313" key="2">
    <source>
        <dbReference type="EMBL" id="ESZ97773.1"/>
    </source>
</evidence>
<name>W9CP08_SCLBF</name>
<protein>
    <submittedName>
        <fullName evidence="2">Gag-Pol polyprotein</fullName>
    </submittedName>
</protein>
<dbReference type="InterPro" id="IPR013103">
    <property type="entry name" value="RVT_2"/>
</dbReference>
<reference evidence="2 3" key="1">
    <citation type="journal article" date="2014" name="Genome Announc.">
        <title>Draft genome sequence of Sclerotinia borealis, a psychrophilic plant pathogenic fungus.</title>
        <authorList>
            <person name="Mardanov A.V."/>
            <person name="Beletsky A.V."/>
            <person name="Kadnikov V.V."/>
            <person name="Ignatov A.N."/>
            <person name="Ravin N.V."/>
        </authorList>
    </citation>
    <scope>NUCLEOTIDE SEQUENCE [LARGE SCALE GENOMIC DNA]</scope>
    <source>
        <strain evidence="3">F-4157</strain>
    </source>
</reference>
<sequence>MIPVLINLIAKIKRETGSKVILMYTDNGKGEFGTAFQEITTKHATYFINRVPTKALPFGEAGQLALATTPFEAYYSKQPDLIKLKVFSCKAIPLNPQQPGKFMKKFESRIFSGNYVFVGIDGNYIYNLLNFNSRRIIKIADANFNEYRFLFKKESELKNALPKVSNTTLVTNKRDPPCSVGRSRKIFSDEVVQQVNALKVVTQDTEGSNQKSDPMVLFEAVELENAMREDAQAWMEAINSELTNLRINDTFEIIQGEVPRGIKLLSSRWILQNKLDHLGRLIRRKARLVIKGYIQYSGINFEEIFARISRNSILYTFLAKAAAEDLEINNMNIDTAFLNEELIDAEILIEISQYFKKAFLEIKEMLMKDPQKARVYLKLKKSFYGLK</sequence>
<evidence type="ECO:0000313" key="3">
    <source>
        <dbReference type="Proteomes" id="UP000019487"/>
    </source>
</evidence>
<dbReference type="AlphaFoldDB" id="W9CP08"/>
<accession>W9CP08</accession>
<comment type="caution">
    <text evidence="2">The sequence shown here is derived from an EMBL/GenBank/DDBJ whole genome shotgun (WGS) entry which is preliminary data.</text>
</comment>
<feature type="domain" description="Reverse transcriptase Ty1/copia-type" evidence="1">
    <location>
        <begin position="249"/>
        <end position="387"/>
    </location>
</feature>
<evidence type="ECO:0000259" key="1">
    <source>
        <dbReference type="Pfam" id="PF07727"/>
    </source>
</evidence>
<dbReference type="EMBL" id="AYSA01000070">
    <property type="protein sequence ID" value="ESZ97773.1"/>
    <property type="molecule type" value="Genomic_DNA"/>
</dbReference>
<dbReference type="OrthoDB" id="3799035at2759"/>
<gene>
    <name evidence="2" type="ORF">SBOR_1855</name>
</gene>
<proteinExistence type="predicted"/>